<gene>
    <name evidence="2" type="ORF">NCTC12195_00269</name>
    <name evidence="1" type="ORF">SGA02_20630</name>
</gene>
<dbReference type="EMBL" id="BKAX01000006">
    <property type="protein sequence ID" value="GEQ06235.1"/>
    <property type="molecule type" value="Genomic_DNA"/>
</dbReference>
<dbReference type="EMBL" id="UHDK01000001">
    <property type="protein sequence ID" value="SUM30868.1"/>
    <property type="molecule type" value="Genomic_DNA"/>
</dbReference>
<evidence type="ECO:0000313" key="4">
    <source>
        <dbReference type="Proteomes" id="UP000321057"/>
    </source>
</evidence>
<organism evidence="2 3">
    <name type="scientific">Staphylococcus gallinarum</name>
    <dbReference type="NCBI Taxonomy" id="1293"/>
    <lineage>
        <taxon>Bacteria</taxon>
        <taxon>Bacillati</taxon>
        <taxon>Bacillota</taxon>
        <taxon>Bacilli</taxon>
        <taxon>Bacillales</taxon>
        <taxon>Staphylococcaceae</taxon>
        <taxon>Staphylococcus</taxon>
    </lineage>
</organism>
<dbReference type="RefSeq" id="WP_042737846.1">
    <property type="nucleotide sequence ID" value="NZ_BKAX01000006.1"/>
</dbReference>
<protein>
    <submittedName>
        <fullName evidence="2">Uncharacterized protein</fullName>
    </submittedName>
</protein>
<reference evidence="2 3" key="1">
    <citation type="submission" date="2018-06" db="EMBL/GenBank/DDBJ databases">
        <authorList>
            <consortium name="Pathogen Informatics"/>
            <person name="Doyle S."/>
        </authorList>
    </citation>
    <scope>NUCLEOTIDE SEQUENCE [LARGE SCALE GENOMIC DNA]</scope>
    <source>
        <strain evidence="2 3">NCTC12195</strain>
    </source>
</reference>
<name>A0A0D0SKC4_STAGA</name>
<keyword evidence="4" id="KW-1185">Reference proteome</keyword>
<dbReference type="OrthoDB" id="2963047at2"/>
<dbReference type="Proteomes" id="UP000321057">
    <property type="component" value="Unassembled WGS sequence"/>
</dbReference>
<dbReference type="AlphaFoldDB" id="A0A0D0SKC4"/>
<reference evidence="1 4" key="2">
    <citation type="submission" date="2019-07" db="EMBL/GenBank/DDBJ databases">
        <title>Whole genome shotgun sequence of Staphylococcus gallinarum NBRC 109767.</title>
        <authorList>
            <person name="Hosoyama A."/>
            <person name="Uohara A."/>
            <person name="Ohji S."/>
            <person name="Ichikawa N."/>
        </authorList>
    </citation>
    <scope>NUCLEOTIDE SEQUENCE [LARGE SCALE GENOMIC DNA]</scope>
    <source>
        <strain evidence="1 4">NBRC 109767</strain>
    </source>
</reference>
<evidence type="ECO:0000313" key="1">
    <source>
        <dbReference type="EMBL" id="GEQ06235.1"/>
    </source>
</evidence>
<dbReference type="STRING" id="1293.SH09_01540"/>
<accession>A0A0D0SKC4</accession>
<sequence>MYEAILEISIDAKLKVILNTSIYTSIYNEDSTHEEYILDTLKNYFQPRNSNKDTVTITNLTDYERVSHNRFRGFLLNHSAIENEHQLSATSMMTKKIIREMQNDMEIDGYINSINVLLDDLRDNLKSTLPLSIKAFDLKQFIKLLSFKYDYSEDYARLITRLEQVVPLVVDEMHYQAKEKAFVIYLYPEAGLSIKEQMRFRKVLNDLPIPVIVLTESPYFLSESFKGLNYFIDNVQMITESFFENSYWNAPINLEKEQIEERLEFLFVKYCSVLEVKPTISNYLLADIIVFDDVDLYIIVSFLKHCNLEYQLDIDKSKISLALSTYLFL</sequence>
<evidence type="ECO:0000313" key="3">
    <source>
        <dbReference type="Proteomes" id="UP000255277"/>
    </source>
</evidence>
<proteinExistence type="predicted"/>
<dbReference type="Proteomes" id="UP000255277">
    <property type="component" value="Unassembled WGS sequence"/>
</dbReference>
<evidence type="ECO:0000313" key="2">
    <source>
        <dbReference type="EMBL" id="SUM30868.1"/>
    </source>
</evidence>